<dbReference type="SMART" id="SM00241">
    <property type="entry name" value="ZP"/>
    <property type="match status" value="1"/>
</dbReference>
<dbReference type="Pfam" id="PF25301">
    <property type="entry name" value="CUT_C"/>
    <property type="match status" value="1"/>
</dbReference>
<evidence type="ECO:0000256" key="3">
    <source>
        <dbReference type="ARBA" id="ARBA00022475"/>
    </source>
</evidence>
<dbReference type="GO" id="GO:0005886">
    <property type="term" value="C:plasma membrane"/>
    <property type="evidence" value="ECO:0007669"/>
    <property type="project" value="UniProtKB-SubCell"/>
</dbReference>
<feature type="domain" description="ZP" evidence="8">
    <location>
        <begin position="5"/>
        <end position="189"/>
    </location>
</feature>
<evidence type="ECO:0000313" key="10">
    <source>
        <dbReference type="WBParaSite" id="SMUV_0000573401-mRNA-1"/>
    </source>
</evidence>
<keyword evidence="5" id="KW-0732">Signal</keyword>
<evidence type="ECO:0000256" key="6">
    <source>
        <dbReference type="ARBA" id="ARBA00022989"/>
    </source>
</evidence>
<evidence type="ECO:0000256" key="2">
    <source>
        <dbReference type="ARBA" id="ARBA00022460"/>
    </source>
</evidence>
<organism evidence="9 10">
    <name type="scientific">Syphacia muris</name>
    <dbReference type="NCBI Taxonomy" id="451379"/>
    <lineage>
        <taxon>Eukaryota</taxon>
        <taxon>Metazoa</taxon>
        <taxon>Ecdysozoa</taxon>
        <taxon>Nematoda</taxon>
        <taxon>Chromadorea</taxon>
        <taxon>Rhabditida</taxon>
        <taxon>Spirurina</taxon>
        <taxon>Oxyuridomorpha</taxon>
        <taxon>Oxyuroidea</taxon>
        <taxon>Oxyuridae</taxon>
        <taxon>Syphacia</taxon>
    </lineage>
</organism>
<dbReference type="GO" id="GO:0042302">
    <property type="term" value="F:structural constituent of cuticle"/>
    <property type="evidence" value="ECO:0007669"/>
    <property type="project" value="UniProtKB-KW"/>
</dbReference>
<comment type="subcellular location">
    <subcellularLocation>
        <location evidence="1">Cell membrane</location>
        <topology evidence="1">Single-pass type I membrane protein</topology>
    </subcellularLocation>
</comment>
<dbReference type="InterPro" id="IPR051962">
    <property type="entry name" value="Cuticlin"/>
</dbReference>
<keyword evidence="2" id="KW-0193">Cuticle</keyword>
<dbReference type="PANTHER" id="PTHR22907:SF12">
    <property type="entry name" value="ZP DOMAIN-CONTAINING PROTEIN"/>
    <property type="match status" value="1"/>
</dbReference>
<keyword evidence="9" id="KW-1185">Reference proteome</keyword>
<keyword evidence="7" id="KW-0472">Membrane</keyword>
<evidence type="ECO:0000313" key="9">
    <source>
        <dbReference type="Proteomes" id="UP000046393"/>
    </source>
</evidence>
<dbReference type="InterPro" id="IPR057475">
    <property type="entry name" value="CUT_C"/>
</dbReference>
<dbReference type="Proteomes" id="UP000046393">
    <property type="component" value="Unplaced"/>
</dbReference>
<protein>
    <submittedName>
        <fullName evidence="10">ZP domain-containing protein</fullName>
    </submittedName>
</protein>
<keyword evidence="4" id="KW-0812">Transmembrane</keyword>
<dbReference type="InterPro" id="IPR056953">
    <property type="entry name" value="CUT_N"/>
</dbReference>
<evidence type="ECO:0000256" key="4">
    <source>
        <dbReference type="ARBA" id="ARBA00022692"/>
    </source>
</evidence>
<evidence type="ECO:0000256" key="5">
    <source>
        <dbReference type="ARBA" id="ARBA00022729"/>
    </source>
</evidence>
<proteinExistence type="predicted"/>
<name>A0A0N5AMC9_9BILA</name>
<sequence length="189" mass="21677">MAVQYCINAVLVHCIASSPILFQKLGNLYARGKFDQPECRRRYYGDYYRATFTVPLGECGMKKIRQHHPFGSLYSIVTVVNFHPRFVTKYDKAYLIKCFYAKNDNEVKSKLEVSPLYPETVHETAVALPMCKYSLRENSVDGRPLQYAKIGDRIVHRWECDNPFYGMLVKNCYVTDGSGTSVNIVDSFG</sequence>
<dbReference type="PANTHER" id="PTHR22907">
    <property type="entry name" value="GH04558P"/>
    <property type="match status" value="1"/>
</dbReference>
<dbReference type="AlphaFoldDB" id="A0A0N5AMC9"/>
<evidence type="ECO:0000256" key="1">
    <source>
        <dbReference type="ARBA" id="ARBA00004251"/>
    </source>
</evidence>
<keyword evidence="6" id="KW-1133">Transmembrane helix</keyword>
<dbReference type="STRING" id="451379.A0A0N5AMC9"/>
<dbReference type="Pfam" id="PF25057">
    <property type="entry name" value="CUT_N"/>
    <property type="match status" value="1"/>
</dbReference>
<evidence type="ECO:0000259" key="8">
    <source>
        <dbReference type="PROSITE" id="PS51034"/>
    </source>
</evidence>
<dbReference type="PROSITE" id="PS51034">
    <property type="entry name" value="ZP_2"/>
    <property type="match status" value="1"/>
</dbReference>
<keyword evidence="3" id="KW-1003">Cell membrane</keyword>
<accession>A0A0N5AMC9</accession>
<reference evidence="10" key="1">
    <citation type="submission" date="2017-02" db="UniProtKB">
        <authorList>
            <consortium name="WormBaseParasite"/>
        </authorList>
    </citation>
    <scope>IDENTIFICATION</scope>
</reference>
<dbReference type="InterPro" id="IPR001507">
    <property type="entry name" value="ZP_dom"/>
</dbReference>
<dbReference type="WBParaSite" id="SMUV_0000573401-mRNA-1">
    <property type="protein sequence ID" value="SMUV_0000573401-mRNA-1"/>
    <property type="gene ID" value="SMUV_0000573401"/>
</dbReference>
<evidence type="ECO:0000256" key="7">
    <source>
        <dbReference type="ARBA" id="ARBA00023136"/>
    </source>
</evidence>